<dbReference type="InterPro" id="IPR051498">
    <property type="entry name" value="Phosducin-like_chap/apop_reg"/>
</dbReference>
<dbReference type="GO" id="GO:0006457">
    <property type="term" value="P:protein folding"/>
    <property type="evidence" value="ECO:0007669"/>
    <property type="project" value="TreeGrafter"/>
</dbReference>
<comment type="caution">
    <text evidence="3">The sequence shown here is derived from an EMBL/GenBank/DDBJ whole genome shotgun (WGS) entry which is preliminary data.</text>
</comment>
<comment type="similarity">
    <text evidence="1">Belongs to the phosducin family.</text>
</comment>
<evidence type="ECO:0000313" key="4">
    <source>
        <dbReference type="Proteomes" id="UP000789375"/>
    </source>
</evidence>
<gene>
    <name evidence="3" type="ORF">FMOSSE_LOCUS105</name>
</gene>
<accession>A0A9N8UWR9</accession>
<feature type="domain" description="Phosducin" evidence="2">
    <location>
        <begin position="39"/>
        <end position="204"/>
    </location>
</feature>
<dbReference type="CDD" id="cd02988">
    <property type="entry name" value="Phd_like_VIAF"/>
    <property type="match status" value="1"/>
</dbReference>
<organism evidence="3 4">
    <name type="scientific">Funneliformis mosseae</name>
    <name type="common">Endomycorrhizal fungus</name>
    <name type="synonym">Glomus mosseae</name>
    <dbReference type="NCBI Taxonomy" id="27381"/>
    <lineage>
        <taxon>Eukaryota</taxon>
        <taxon>Fungi</taxon>
        <taxon>Fungi incertae sedis</taxon>
        <taxon>Mucoromycota</taxon>
        <taxon>Glomeromycotina</taxon>
        <taxon>Glomeromycetes</taxon>
        <taxon>Glomerales</taxon>
        <taxon>Glomeraceae</taxon>
        <taxon>Funneliformis</taxon>
    </lineage>
</organism>
<dbReference type="GO" id="GO:0005737">
    <property type="term" value="C:cytoplasm"/>
    <property type="evidence" value="ECO:0007669"/>
    <property type="project" value="TreeGrafter"/>
</dbReference>
<evidence type="ECO:0000259" key="2">
    <source>
        <dbReference type="Pfam" id="PF02114"/>
    </source>
</evidence>
<dbReference type="EMBL" id="CAJVPP010000008">
    <property type="protein sequence ID" value="CAG8434496.1"/>
    <property type="molecule type" value="Genomic_DNA"/>
</dbReference>
<proteinExistence type="inferred from homology"/>
<dbReference type="AlphaFoldDB" id="A0A9N8UWR9"/>
<keyword evidence="4" id="KW-1185">Reference proteome</keyword>
<dbReference type="InterPro" id="IPR036249">
    <property type="entry name" value="Thioredoxin-like_sf"/>
</dbReference>
<evidence type="ECO:0000256" key="1">
    <source>
        <dbReference type="ARBA" id="ARBA00009686"/>
    </source>
</evidence>
<protein>
    <submittedName>
        <fullName evidence="3">15529_t:CDS:1</fullName>
    </submittedName>
</protein>
<sequence>MDDPNADTEWNDILRDRGILPPIEGPTEEEIFEEMDKVIRENQDKHLEDKTLDELDELEDEEDDRVLMEYRQKRIAEMKVEASGEKFGQVIHISKPDFIKEVTEASKEVWVVVHLFNEPIPECKLMNRHLSTLAEKYKAIKFVKIIGDQCIPNYPDRNLPTLLIYGYGDLKVQLVGISQLGGMNVTPQALENYLISIGVIEDSNKSAVKKDDYSTQKIIRNPATVALSDEDETDDD</sequence>
<dbReference type="SUPFAM" id="SSF52833">
    <property type="entry name" value="Thioredoxin-like"/>
    <property type="match status" value="1"/>
</dbReference>
<dbReference type="Pfam" id="PF02114">
    <property type="entry name" value="Phosducin"/>
    <property type="match status" value="1"/>
</dbReference>
<dbReference type="PANTHER" id="PTHR45809">
    <property type="entry name" value="VIRAL IAP-ASSOCIATED FACTOR HOMOLOG"/>
    <property type="match status" value="1"/>
</dbReference>
<evidence type="ECO:0000313" key="3">
    <source>
        <dbReference type="EMBL" id="CAG8434496.1"/>
    </source>
</evidence>
<dbReference type="Proteomes" id="UP000789375">
    <property type="component" value="Unassembled WGS sequence"/>
</dbReference>
<dbReference type="InterPro" id="IPR024253">
    <property type="entry name" value="Phosducin_thioredoxin-like_dom"/>
</dbReference>
<dbReference type="Gene3D" id="3.40.30.10">
    <property type="entry name" value="Glutaredoxin"/>
    <property type="match status" value="1"/>
</dbReference>
<name>A0A9N8UWR9_FUNMO</name>
<reference evidence="3" key="1">
    <citation type="submission" date="2021-06" db="EMBL/GenBank/DDBJ databases">
        <authorList>
            <person name="Kallberg Y."/>
            <person name="Tangrot J."/>
            <person name="Rosling A."/>
        </authorList>
    </citation>
    <scope>NUCLEOTIDE SEQUENCE</scope>
    <source>
        <strain evidence="3">87-6 pot B 2015</strain>
    </source>
</reference>
<dbReference type="PANTHER" id="PTHR45809:SF3">
    <property type="entry name" value="VIRAL IAP-ASSOCIATED FACTOR HOMOLOG"/>
    <property type="match status" value="1"/>
</dbReference>